<proteinExistence type="predicted"/>
<protein>
    <submittedName>
        <fullName evidence="1">Uncharacterized protein</fullName>
    </submittedName>
</protein>
<accession>A0A1V4K1T4</accession>
<evidence type="ECO:0000313" key="1">
    <source>
        <dbReference type="EMBL" id="OPJ77847.1"/>
    </source>
</evidence>
<organism evidence="1 2">
    <name type="scientific">Patagioenas fasciata monilis</name>
    <dbReference type="NCBI Taxonomy" id="372326"/>
    <lineage>
        <taxon>Eukaryota</taxon>
        <taxon>Metazoa</taxon>
        <taxon>Chordata</taxon>
        <taxon>Craniata</taxon>
        <taxon>Vertebrata</taxon>
        <taxon>Euteleostomi</taxon>
        <taxon>Archelosauria</taxon>
        <taxon>Archosauria</taxon>
        <taxon>Dinosauria</taxon>
        <taxon>Saurischia</taxon>
        <taxon>Theropoda</taxon>
        <taxon>Coelurosauria</taxon>
        <taxon>Aves</taxon>
        <taxon>Neognathae</taxon>
        <taxon>Neoaves</taxon>
        <taxon>Columbimorphae</taxon>
        <taxon>Columbiformes</taxon>
        <taxon>Columbidae</taxon>
        <taxon>Patagioenas</taxon>
    </lineage>
</organism>
<dbReference type="EMBL" id="LSYS01005240">
    <property type="protein sequence ID" value="OPJ77847.1"/>
    <property type="molecule type" value="Genomic_DNA"/>
</dbReference>
<name>A0A1V4K1T4_PATFA</name>
<comment type="caution">
    <text evidence="1">The sequence shown here is derived from an EMBL/GenBank/DDBJ whole genome shotgun (WGS) entry which is preliminary data.</text>
</comment>
<dbReference type="AlphaFoldDB" id="A0A1V4K1T4"/>
<gene>
    <name evidence="1" type="ORF">AV530_000135</name>
</gene>
<reference evidence="1 2" key="1">
    <citation type="submission" date="2016-02" db="EMBL/GenBank/DDBJ databases">
        <title>Band-tailed pigeon sequencing and assembly.</title>
        <authorList>
            <person name="Soares A.E."/>
            <person name="Novak B.J."/>
            <person name="Rice E.S."/>
            <person name="O'Connell B."/>
            <person name="Chang D."/>
            <person name="Weber S."/>
            <person name="Shapiro B."/>
        </authorList>
    </citation>
    <scope>NUCLEOTIDE SEQUENCE [LARGE SCALE GENOMIC DNA]</scope>
    <source>
        <strain evidence="1">BTP2013</strain>
        <tissue evidence="1">Blood</tissue>
    </source>
</reference>
<dbReference type="Proteomes" id="UP000190648">
    <property type="component" value="Unassembled WGS sequence"/>
</dbReference>
<sequence length="126" mass="13593">MHAEPVIHVLSAYTADKGNPAPCRYTDIFSAWVMGDMQEWSLLTLRRKETSVLTLCRVVSTAGLSYDLGVAFLCLTNAAVAAGNSRFWPGSHRCCTDIAPKPTLLSGHHEHALHQSGLLPLSSSAS</sequence>
<evidence type="ECO:0000313" key="2">
    <source>
        <dbReference type="Proteomes" id="UP000190648"/>
    </source>
</evidence>
<keyword evidence="2" id="KW-1185">Reference proteome</keyword>